<keyword evidence="7 12" id="KW-0997">Cell inner membrane</keyword>
<accession>A0A1G5SDP9</accession>
<dbReference type="STRING" id="51642.NSMM_200016"/>
<comment type="subcellular location">
    <subcellularLocation>
        <location evidence="2 12">Cell inner membrane</location>
        <topology evidence="2 12">Single-pass membrane protein</topology>
    </subcellularLocation>
</comment>
<evidence type="ECO:0000256" key="2">
    <source>
        <dbReference type="ARBA" id="ARBA00004377"/>
    </source>
</evidence>
<sequence length="56" mass="6313">MKWESLSAFISMGGYGLYVWGSYGVALLCVVGEIFLVKKRFRTLHKELGLNEKSSI</sequence>
<evidence type="ECO:0000256" key="10">
    <source>
        <dbReference type="ARBA" id="ARBA00022989"/>
    </source>
</evidence>
<keyword evidence="8 12" id="KW-0812">Transmembrane</keyword>
<dbReference type="InterPro" id="IPR007078">
    <property type="entry name" value="Haem_export_protD_CcmD"/>
</dbReference>
<reference evidence="13 14" key="1">
    <citation type="submission" date="2016-10" db="EMBL/GenBank/DDBJ databases">
        <authorList>
            <person name="de Groot N.N."/>
        </authorList>
    </citation>
    <scope>NUCLEOTIDE SEQUENCE [LARGE SCALE GENOMIC DNA]</scope>
    <source>
        <strain evidence="13">1</strain>
    </source>
</reference>
<organism evidence="13 14">
    <name type="scientific">Nitrosomonas mobilis</name>
    <dbReference type="NCBI Taxonomy" id="51642"/>
    <lineage>
        <taxon>Bacteria</taxon>
        <taxon>Pseudomonadati</taxon>
        <taxon>Pseudomonadota</taxon>
        <taxon>Betaproteobacteria</taxon>
        <taxon>Nitrosomonadales</taxon>
        <taxon>Nitrosomonadaceae</taxon>
        <taxon>Nitrosomonas</taxon>
    </lineage>
</organism>
<evidence type="ECO:0000256" key="6">
    <source>
        <dbReference type="ARBA" id="ARBA00022475"/>
    </source>
</evidence>
<keyword evidence="6 12" id="KW-1003">Cell membrane</keyword>
<name>A0A1G5SDP9_9PROT</name>
<dbReference type="OrthoDB" id="9815607at2"/>
<comment type="function">
    <text evidence="1 12">Required for the export of heme to the periplasm for the biogenesis of c-type cytochromes.</text>
</comment>
<feature type="transmembrane region" description="Helical" evidence="12">
    <location>
        <begin position="15"/>
        <end position="37"/>
    </location>
</feature>
<gene>
    <name evidence="13" type="ORF">NSMM_200016</name>
</gene>
<proteinExistence type="inferred from homology"/>
<keyword evidence="9 12" id="KW-0201">Cytochrome c-type biogenesis</keyword>
<evidence type="ECO:0000256" key="8">
    <source>
        <dbReference type="ARBA" id="ARBA00022692"/>
    </source>
</evidence>
<dbReference type="Pfam" id="PF04995">
    <property type="entry name" value="CcmD"/>
    <property type="match status" value="1"/>
</dbReference>
<evidence type="ECO:0000256" key="11">
    <source>
        <dbReference type="ARBA" id="ARBA00023136"/>
    </source>
</evidence>
<evidence type="ECO:0000256" key="9">
    <source>
        <dbReference type="ARBA" id="ARBA00022748"/>
    </source>
</evidence>
<keyword evidence="5 12" id="KW-0813">Transport</keyword>
<evidence type="ECO:0000256" key="7">
    <source>
        <dbReference type="ARBA" id="ARBA00022519"/>
    </source>
</evidence>
<evidence type="ECO:0000313" key="14">
    <source>
        <dbReference type="Proteomes" id="UP000198729"/>
    </source>
</evidence>
<dbReference type="GO" id="GO:0005886">
    <property type="term" value="C:plasma membrane"/>
    <property type="evidence" value="ECO:0007669"/>
    <property type="project" value="UniProtKB-SubCell"/>
</dbReference>
<keyword evidence="10 12" id="KW-1133">Transmembrane helix</keyword>
<keyword evidence="11 12" id="KW-0472">Membrane</keyword>
<protein>
    <recommendedName>
        <fullName evidence="4 12">Heme exporter protein D</fullName>
    </recommendedName>
</protein>
<evidence type="ECO:0000256" key="1">
    <source>
        <dbReference type="ARBA" id="ARBA00002442"/>
    </source>
</evidence>
<dbReference type="AlphaFoldDB" id="A0A1G5SDP9"/>
<dbReference type="NCBIfam" id="TIGR03141">
    <property type="entry name" value="cytochro_ccmD"/>
    <property type="match status" value="1"/>
</dbReference>
<comment type="similarity">
    <text evidence="3 12">Belongs to the CcmD/CycX/HelD family.</text>
</comment>
<dbReference type="GO" id="GO:0015886">
    <property type="term" value="P:heme transport"/>
    <property type="evidence" value="ECO:0007669"/>
    <property type="project" value="InterPro"/>
</dbReference>
<dbReference type="EMBL" id="FMWO01000026">
    <property type="protein sequence ID" value="SCZ84539.1"/>
    <property type="molecule type" value="Genomic_DNA"/>
</dbReference>
<evidence type="ECO:0000313" key="13">
    <source>
        <dbReference type="EMBL" id="SCZ84539.1"/>
    </source>
</evidence>
<dbReference type="RefSeq" id="WP_090284094.1">
    <property type="nucleotide sequence ID" value="NZ_FMWO01000026.1"/>
</dbReference>
<evidence type="ECO:0000256" key="4">
    <source>
        <dbReference type="ARBA" id="ARBA00016461"/>
    </source>
</evidence>
<dbReference type="GO" id="GO:0017004">
    <property type="term" value="P:cytochrome complex assembly"/>
    <property type="evidence" value="ECO:0007669"/>
    <property type="project" value="UniProtKB-KW"/>
</dbReference>
<evidence type="ECO:0000256" key="5">
    <source>
        <dbReference type="ARBA" id="ARBA00022448"/>
    </source>
</evidence>
<evidence type="ECO:0000256" key="12">
    <source>
        <dbReference type="RuleBase" id="RU363101"/>
    </source>
</evidence>
<dbReference type="Proteomes" id="UP000198729">
    <property type="component" value="Unassembled WGS sequence"/>
</dbReference>
<keyword evidence="14" id="KW-1185">Reference proteome</keyword>
<evidence type="ECO:0000256" key="3">
    <source>
        <dbReference type="ARBA" id="ARBA00008741"/>
    </source>
</evidence>